<protein>
    <recommendedName>
        <fullName evidence="4">Transmembrane protein</fullName>
    </recommendedName>
</protein>
<keyword evidence="3" id="KW-1185">Reference proteome</keyword>
<keyword evidence="1" id="KW-1133">Transmembrane helix</keyword>
<dbReference type="EMBL" id="BMAU01021376">
    <property type="protein sequence ID" value="GFY26646.1"/>
    <property type="molecule type" value="Genomic_DNA"/>
</dbReference>
<organism evidence="2 3">
    <name type="scientific">Trichonephila clavipes</name>
    <name type="common">Golden silk orbweaver</name>
    <name type="synonym">Nephila clavipes</name>
    <dbReference type="NCBI Taxonomy" id="2585209"/>
    <lineage>
        <taxon>Eukaryota</taxon>
        <taxon>Metazoa</taxon>
        <taxon>Ecdysozoa</taxon>
        <taxon>Arthropoda</taxon>
        <taxon>Chelicerata</taxon>
        <taxon>Arachnida</taxon>
        <taxon>Araneae</taxon>
        <taxon>Araneomorphae</taxon>
        <taxon>Entelegynae</taxon>
        <taxon>Araneoidea</taxon>
        <taxon>Nephilidae</taxon>
        <taxon>Trichonephila</taxon>
    </lineage>
</organism>
<reference evidence="2" key="1">
    <citation type="submission" date="2020-08" db="EMBL/GenBank/DDBJ databases">
        <title>Multicomponent nature underlies the extraordinary mechanical properties of spider dragline silk.</title>
        <authorList>
            <person name="Kono N."/>
            <person name="Nakamura H."/>
            <person name="Mori M."/>
            <person name="Yoshida Y."/>
            <person name="Ohtoshi R."/>
            <person name="Malay A.D."/>
            <person name="Moran D.A.P."/>
            <person name="Tomita M."/>
            <person name="Numata K."/>
            <person name="Arakawa K."/>
        </authorList>
    </citation>
    <scope>NUCLEOTIDE SEQUENCE</scope>
</reference>
<gene>
    <name evidence="2" type="ORF">TNCV_2879741</name>
</gene>
<comment type="caution">
    <text evidence="2">The sequence shown here is derived from an EMBL/GenBank/DDBJ whole genome shotgun (WGS) entry which is preliminary data.</text>
</comment>
<evidence type="ECO:0000256" key="1">
    <source>
        <dbReference type="SAM" id="Phobius"/>
    </source>
</evidence>
<evidence type="ECO:0008006" key="4">
    <source>
        <dbReference type="Google" id="ProtNLM"/>
    </source>
</evidence>
<proteinExistence type="predicted"/>
<name>A0A8X6W2E0_TRICX</name>
<evidence type="ECO:0000313" key="2">
    <source>
        <dbReference type="EMBL" id="GFY26646.1"/>
    </source>
</evidence>
<evidence type="ECO:0000313" key="3">
    <source>
        <dbReference type="Proteomes" id="UP000887159"/>
    </source>
</evidence>
<feature type="transmembrane region" description="Helical" evidence="1">
    <location>
        <begin position="129"/>
        <end position="149"/>
    </location>
</feature>
<sequence length="158" mass="17864">MALSAVSRLQLMGGYKAVLCSGYAPHHFYTSRLVGNCDKRVDSSSLDFRDKQRYIKQSTIEVYKTAVQHKLLCSEPKLFFFRDLKRPKWARHPAKLNEDCCCKKILLAKLMGNRPRADPVKMDLKVNNYVLITSVVALIYVPFGLGFTFDSSVPTGLG</sequence>
<dbReference type="Proteomes" id="UP000887159">
    <property type="component" value="Unassembled WGS sequence"/>
</dbReference>
<keyword evidence="1" id="KW-0812">Transmembrane</keyword>
<keyword evidence="1" id="KW-0472">Membrane</keyword>
<dbReference type="AlphaFoldDB" id="A0A8X6W2E0"/>
<accession>A0A8X6W2E0</accession>